<keyword evidence="8" id="KW-0460">Magnesium</keyword>
<comment type="function">
    <text evidence="13">Cell wall formation.</text>
</comment>
<name>A0ABM7WGT9_9ACTN</name>
<dbReference type="InterPro" id="IPR013815">
    <property type="entry name" value="ATP_grasp_subdomain_1"/>
</dbReference>
<dbReference type="PIRSF" id="PIRSF039102">
    <property type="entry name" value="Ddl/VanB"/>
    <property type="match status" value="1"/>
</dbReference>
<evidence type="ECO:0000256" key="10">
    <source>
        <dbReference type="ARBA" id="ARBA00022984"/>
    </source>
</evidence>
<organism evidence="16 17">
    <name type="scientific">Raoultibacter timonensis</name>
    <dbReference type="NCBI Taxonomy" id="1907662"/>
    <lineage>
        <taxon>Bacteria</taxon>
        <taxon>Bacillati</taxon>
        <taxon>Actinomycetota</taxon>
        <taxon>Coriobacteriia</taxon>
        <taxon>Eggerthellales</taxon>
        <taxon>Eggerthellaceae</taxon>
        <taxon>Raoultibacter</taxon>
    </lineage>
</organism>
<dbReference type="HAMAP" id="MF_00047">
    <property type="entry name" value="Dala_Dala_lig"/>
    <property type="match status" value="1"/>
</dbReference>
<dbReference type="InterPro" id="IPR011127">
    <property type="entry name" value="Dala_Dala_lig_N"/>
</dbReference>
<comment type="similarity">
    <text evidence="3 13">Belongs to the D-alanine--D-alanine ligase family.</text>
</comment>
<dbReference type="InterPro" id="IPR011761">
    <property type="entry name" value="ATP-grasp"/>
</dbReference>
<evidence type="ECO:0000256" key="7">
    <source>
        <dbReference type="ARBA" id="ARBA00022840"/>
    </source>
</evidence>
<keyword evidence="10 13" id="KW-0573">Peptidoglycan synthesis</keyword>
<comment type="catalytic activity">
    <reaction evidence="13">
        <text>2 D-alanine + ATP = D-alanyl-D-alanine + ADP + phosphate + H(+)</text>
        <dbReference type="Rhea" id="RHEA:11224"/>
        <dbReference type="ChEBI" id="CHEBI:15378"/>
        <dbReference type="ChEBI" id="CHEBI:30616"/>
        <dbReference type="ChEBI" id="CHEBI:43474"/>
        <dbReference type="ChEBI" id="CHEBI:57416"/>
        <dbReference type="ChEBI" id="CHEBI:57822"/>
        <dbReference type="ChEBI" id="CHEBI:456216"/>
        <dbReference type="EC" id="6.3.2.4"/>
    </reaction>
</comment>
<dbReference type="InterPro" id="IPR005905">
    <property type="entry name" value="D_ala_D_ala"/>
</dbReference>
<evidence type="ECO:0000256" key="13">
    <source>
        <dbReference type="HAMAP-Rule" id="MF_00047"/>
    </source>
</evidence>
<keyword evidence="6 14" id="KW-0547">Nucleotide-binding</keyword>
<dbReference type="EMBL" id="AP025564">
    <property type="protein sequence ID" value="BDE95380.1"/>
    <property type="molecule type" value="Genomic_DNA"/>
</dbReference>
<comment type="cofactor">
    <cofactor evidence="1">
        <name>Mn(2+)</name>
        <dbReference type="ChEBI" id="CHEBI:29035"/>
    </cofactor>
</comment>
<evidence type="ECO:0000256" key="9">
    <source>
        <dbReference type="ARBA" id="ARBA00022960"/>
    </source>
</evidence>
<evidence type="ECO:0000256" key="4">
    <source>
        <dbReference type="ARBA" id="ARBA00022598"/>
    </source>
</evidence>
<proteinExistence type="inferred from homology"/>
<dbReference type="PROSITE" id="PS00844">
    <property type="entry name" value="DALA_DALA_LIGASE_2"/>
    <property type="match status" value="1"/>
</dbReference>
<comment type="subcellular location">
    <subcellularLocation>
        <location evidence="13">Cytoplasm</location>
    </subcellularLocation>
</comment>
<dbReference type="InterPro" id="IPR016185">
    <property type="entry name" value="PreATP-grasp_dom_sf"/>
</dbReference>
<evidence type="ECO:0000256" key="6">
    <source>
        <dbReference type="ARBA" id="ARBA00022741"/>
    </source>
</evidence>
<keyword evidence="17" id="KW-1185">Reference proteome</keyword>
<gene>
    <name evidence="16" type="primary">vanG</name>
    <name evidence="13" type="synonym">ddl</name>
    <name evidence="16" type="ORF">CE91St30_07130</name>
</gene>
<comment type="pathway">
    <text evidence="13">Cell wall biogenesis; peptidoglycan biosynthesis.</text>
</comment>
<dbReference type="PANTHER" id="PTHR23132:SF25">
    <property type="entry name" value="D-ALANINE--D-ALANINE LIGASE A"/>
    <property type="match status" value="1"/>
</dbReference>
<keyword evidence="11" id="KW-0464">Manganese</keyword>
<dbReference type="EC" id="6.3.2.4" evidence="13"/>
<evidence type="ECO:0000256" key="5">
    <source>
        <dbReference type="ARBA" id="ARBA00022723"/>
    </source>
</evidence>
<evidence type="ECO:0000256" key="2">
    <source>
        <dbReference type="ARBA" id="ARBA00001946"/>
    </source>
</evidence>
<evidence type="ECO:0000259" key="15">
    <source>
        <dbReference type="PROSITE" id="PS50975"/>
    </source>
</evidence>
<evidence type="ECO:0000256" key="8">
    <source>
        <dbReference type="ARBA" id="ARBA00022842"/>
    </source>
</evidence>
<dbReference type="PROSITE" id="PS00843">
    <property type="entry name" value="DALA_DALA_LIGASE_1"/>
    <property type="match status" value="1"/>
</dbReference>
<evidence type="ECO:0000256" key="12">
    <source>
        <dbReference type="ARBA" id="ARBA00023316"/>
    </source>
</evidence>
<evidence type="ECO:0000256" key="3">
    <source>
        <dbReference type="ARBA" id="ARBA00010871"/>
    </source>
</evidence>
<dbReference type="Gene3D" id="3.40.50.20">
    <property type="match status" value="1"/>
</dbReference>
<dbReference type="NCBIfam" id="TIGR01205">
    <property type="entry name" value="D_ala_D_alaTIGR"/>
    <property type="match status" value="1"/>
</dbReference>
<accession>A0ABM7WGT9</accession>
<evidence type="ECO:0000256" key="14">
    <source>
        <dbReference type="PROSITE-ProRule" id="PRU00409"/>
    </source>
</evidence>
<keyword evidence="5" id="KW-0479">Metal-binding</keyword>
<evidence type="ECO:0000256" key="11">
    <source>
        <dbReference type="ARBA" id="ARBA00023211"/>
    </source>
</evidence>
<dbReference type="Pfam" id="PF07478">
    <property type="entry name" value="Dala_Dala_lig_C"/>
    <property type="match status" value="1"/>
</dbReference>
<dbReference type="PROSITE" id="PS50975">
    <property type="entry name" value="ATP_GRASP"/>
    <property type="match status" value="1"/>
</dbReference>
<keyword evidence="13" id="KW-0963">Cytoplasm</keyword>
<protein>
    <recommendedName>
        <fullName evidence="13">D-alanine--D-alanine ligase</fullName>
        <ecNumber evidence="13">6.3.2.4</ecNumber>
    </recommendedName>
    <alternativeName>
        <fullName evidence="13">D-Ala-D-Ala ligase</fullName>
    </alternativeName>
    <alternativeName>
        <fullName evidence="13">D-alanylalanine synthetase</fullName>
    </alternativeName>
</protein>
<keyword evidence="9 13" id="KW-0133">Cell shape</keyword>
<dbReference type="InterPro" id="IPR011095">
    <property type="entry name" value="Dala_Dala_lig_C"/>
</dbReference>
<dbReference type="Gene3D" id="3.30.1490.20">
    <property type="entry name" value="ATP-grasp fold, A domain"/>
    <property type="match status" value="1"/>
</dbReference>
<dbReference type="Gene3D" id="3.30.470.20">
    <property type="entry name" value="ATP-grasp fold, B domain"/>
    <property type="match status" value="1"/>
</dbReference>
<keyword evidence="7 14" id="KW-0067">ATP-binding</keyword>
<reference evidence="16 17" key="1">
    <citation type="submission" date="2022-01" db="EMBL/GenBank/DDBJ databases">
        <title>Novel bile acid biosynthetic pathways are enriched in the microbiome of centenarians.</title>
        <authorList>
            <person name="Sato Y."/>
            <person name="Atarashi K."/>
            <person name="Plichta R.D."/>
            <person name="Arai Y."/>
            <person name="Sasajima S."/>
            <person name="Kearney M.S."/>
            <person name="Suda W."/>
            <person name="Takeshita K."/>
            <person name="Sasaki T."/>
            <person name="Okamoto S."/>
            <person name="Skelly N.A."/>
            <person name="Okamura Y."/>
            <person name="Vlamakis H."/>
            <person name="Li Y."/>
            <person name="Tanoue T."/>
            <person name="Takei H."/>
            <person name="Nittono H."/>
            <person name="Narushima S."/>
            <person name="Irie J."/>
            <person name="Itoh H."/>
            <person name="Moriya K."/>
            <person name="Sugiura Y."/>
            <person name="Suematsu M."/>
            <person name="Moritoki N."/>
            <person name="Shibata S."/>
            <person name="Littman R.D."/>
            <person name="Fischbach A.M."/>
            <person name="Uwamino Y."/>
            <person name="Inoue T."/>
            <person name="Honda A."/>
            <person name="Hattori M."/>
            <person name="Murai T."/>
            <person name="Xavier J.R."/>
            <person name="Hirose N."/>
            <person name="Honda K."/>
        </authorList>
    </citation>
    <scope>NUCLEOTIDE SEQUENCE [LARGE SCALE GENOMIC DNA]</scope>
    <source>
        <strain evidence="16 17">CE91-St30</strain>
    </source>
</reference>
<dbReference type="NCBIfam" id="NF002528">
    <property type="entry name" value="PRK01966.1-4"/>
    <property type="match status" value="1"/>
</dbReference>
<evidence type="ECO:0000313" key="17">
    <source>
        <dbReference type="Proteomes" id="UP001320544"/>
    </source>
</evidence>
<evidence type="ECO:0000313" key="16">
    <source>
        <dbReference type="EMBL" id="BDE95380.1"/>
    </source>
</evidence>
<comment type="cofactor">
    <cofactor evidence="2">
        <name>Mg(2+)</name>
        <dbReference type="ChEBI" id="CHEBI:18420"/>
    </cofactor>
</comment>
<evidence type="ECO:0000256" key="1">
    <source>
        <dbReference type="ARBA" id="ARBA00001936"/>
    </source>
</evidence>
<feature type="domain" description="ATP-grasp" evidence="15">
    <location>
        <begin position="143"/>
        <end position="345"/>
    </location>
</feature>
<dbReference type="InterPro" id="IPR000291">
    <property type="entry name" value="D-Ala_lig_Van_CS"/>
</dbReference>
<sequence>MDAAKPTIGILFGGCSNEYPVSLHSAAAVMQSIDAKRFDIVAIGIDRSGGWHRYGGDARSIEDDSWLETGRCTPIALPFGQEAHGVIDLSSGTLVHLDAALPILHGRNGEDGSVQGALQLAGIPVVGCGVTGSAVCMDKTISHRIAAAEGVSVPEGALVDIRMSNLEMRHVAERIGYPLFVKPPREGSSMGLSRVESPDCLARALACAFAYDSEAILEREIDGAEIGCAVLESGGTLIVGEPDEIELNGAVFDYIEKYSCEVASIVVPARIAERDALRVKRAAKRLFRALGCTGFARIDFFLASDGRLLFNEANTIPGFTAHSRFPSMLEAAGLSLEEVLTVAIEEALANAETPADTHMLAYA</sequence>
<dbReference type="GO" id="GO:0016874">
    <property type="term" value="F:ligase activity"/>
    <property type="evidence" value="ECO:0007669"/>
    <property type="project" value="UniProtKB-KW"/>
</dbReference>
<dbReference type="Proteomes" id="UP001320544">
    <property type="component" value="Chromosome"/>
</dbReference>
<dbReference type="RefSeq" id="WP_244411774.1">
    <property type="nucleotide sequence ID" value="NZ_AP025564.1"/>
</dbReference>
<dbReference type="PANTHER" id="PTHR23132">
    <property type="entry name" value="D-ALANINE--D-ALANINE LIGASE"/>
    <property type="match status" value="1"/>
</dbReference>
<keyword evidence="12 13" id="KW-0961">Cell wall biogenesis/degradation</keyword>
<dbReference type="SUPFAM" id="SSF56059">
    <property type="entry name" value="Glutathione synthetase ATP-binding domain-like"/>
    <property type="match status" value="1"/>
</dbReference>
<keyword evidence="4 13" id="KW-0436">Ligase</keyword>
<dbReference type="Pfam" id="PF01820">
    <property type="entry name" value="Dala_Dala_lig_N"/>
    <property type="match status" value="1"/>
</dbReference>
<dbReference type="SUPFAM" id="SSF52440">
    <property type="entry name" value="PreATP-grasp domain"/>
    <property type="match status" value="1"/>
</dbReference>